<feature type="chain" id="PRO_5042979539" description="Vesicular, overexpressed in cancer, prosurvival protein 1" evidence="2">
    <location>
        <begin position="22"/>
        <end position="164"/>
    </location>
</feature>
<sequence length="164" mass="18126">MEAITQNIVIFSALLLKQVTAYYCEGDKCSDDEYCCGLNTCCTSYKVWELWYFWFGLCFFLVLLSMCSCLWRYRPRGVVIISSTGGGYNYSPLHNDPVSINTSPGEPNLVHTRGGPGTNHFFTATGNGPPPYSASHGLQSHNKINAPPPAYADVAHSQKGHYSN</sequence>
<evidence type="ECO:0000313" key="4">
    <source>
        <dbReference type="Proteomes" id="UP001347796"/>
    </source>
</evidence>
<keyword evidence="4" id="KW-1185">Reference proteome</keyword>
<reference evidence="3 4" key="1">
    <citation type="submission" date="2024-01" db="EMBL/GenBank/DDBJ databases">
        <title>The genome of the rayed Mediterranean limpet Patella caerulea (Linnaeus, 1758).</title>
        <authorList>
            <person name="Anh-Thu Weber A."/>
            <person name="Halstead-Nussloch G."/>
        </authorList>
    </citation>
    <scope>NUCLEOTIDE SEQUENCE [LARGE SCALE GENOMIC DNA]</scope>
    <source>
        <strain evidence="3">AATW-2023a</strain>
        <tissue evidence="3">Whole specimen</tissue>
    </source>
</reference>
<protein>
    <recommendedName>
        <fullName evidence="5">Vesicular, overexpressed in cancer, prosurvival protein 1</fullName>
    </recommendedName>
</protein>
<keyword evidence="1" id="KW-1133">Transmembrane helix</keyword>
<feature type="transmembrane region" description="Helical" evidence="1">
    <location>
        <begin position="51"/>
        <end position="71"/>
    </location>
</feature>
<evidence type="ECO:0000256" key="2">
    <source>
        <dbReference type="SAM" id="SignalP"/>
    </source>
</evidence>
<comment type="caution">
    <text evidence="3">The sequence shown here is derived from an EMBL/GenBank/DDBJ whole genome shotgun (WGS) entry which is preliminary data.</text>
</comment>
<evidence type="ECO:0000313" key="3">
    <source>
        <dbReference type="EMBL" id="KAK6165856.1"/>
    </source>
</evidence>
<keyword evidence="1" id="KW-0812">Transmembrane</keyword>
<keyword evidence="2" id="KW-0732">Signal</keyword>
<name>A0AAN8G0Z1_PATCE</name>
<evidence type="ECO:0000256" key="1">
    <source>
        <dbReference type="SAM" id="Phobius"/>
    </source>
</evidence>
<proteinExistence type="predicted"/>
<evidence type="ECO:0008006" key="5">
    <source>
        <dbReference type="Google" id="ProtNLM"/>
    </source>
</evidence>
<dbReference type="EMBL" id="JAZGQO010000021">
    <property type="protein sequence ID" value="KAK6165856.1"/>
    <property type="molecule type" value="Genomic_DNA"/>
</dbReference>
<gene>
    <name evidence="3" type="ORF">SNE40_022685</name>
</gene>
<accession>A0AAN8G0Z1</accession>
<keyword evidence="1" id="KW-0472">Membrane</keyword>
<dbReference type="Proteomes" id="UP001347796">
    <property type="component" value="Unassembled WGS sequence"/>
</dbReference>
<dbReference type="AlphaFoldDB" id="A0AAN8G0Z1"/>
<feature type="signal peptide" evidence="2">
    <location>
        <begin position="1"/>
        <end position="21"/>
    </location>
</feature>
<organism evidence="3 4">
    <name type="scientific">Patella caerulea</name>
    <name type="common">Rayed Mediterranean limpet</name>
    <dbReference type="NCBI Taxonomy" id="87958"/>
    <lineage>
        <taxon>Eukaryota</taxon>
        <taxon>Metazoa</taxon>
        <taxon>Spiralia</taxon>
        <taxon>Lophotrochozoa</taxon>
        <taxon>Mollusca</taxon>
        <taxon>Gastropoda</taxon>
        <taxon>Patellogastropoda</taxon>
        <taxon>Patelloidea</taxon>
        <taxon>Patellidae</taxon>
        <taxon>Patella</taxon>
    </lineage>
</organism>